<comment type="caution">
    <text evidence="1">The sequence shown here is derived from an EMBL/GenBank/DDBJ whole genome shotgun (WGS) entry which is preliminary data.</text>
</comment>
<evidence type="ECO:0000313" key="2">
    <source>
        <dbReference type="Proteomes" id="UP001284033"/>
    </source>
</evidence>
<proteinExistence type="predicted"/>
<gene>
    <name evidence="1" type="ORF">PG303_04000</name>
</gene>
<dbReference type="GeneID" id="93717531"/>
<accession>A0AAP6HFM4</accession>
<dbReference type="AlphaFoldDB" id="A0AAP6HFM4"/>
<reference evidence="1" key="1">
    <citation type="submission" date="2023-01" db="EMBL/GenBank/DDBJ databases">
        <title>Genome-based studies on antimicrobial resistance profiles of Riemerella anatipestifer in China, 1994 to 2021.</title>
        <authorList>
            <person name="Yang Z."/>
            <person name="Zhu D."/>
        </authorList>
    </citation>
    <scope>NUCLEOTIDE SEQUENCE</scope>
    <source>
        <strain evidence="1">RCAD1218</strain>
    </source>
</reference>
<organism evidence="1 2">
    <name type="scientific">Riemerella anatipestifer</name>
    <name type="common">Moraxella anatipestifer</name>
    <dbReference type="NCBI Taxonomy" id="34085"/>
    <lineage>
        <taxon>Bacteria</taxon>
        <taxon>Pseudomonadati</taxon>
        <taxon>Bacteroidota</taxon>
        <taxon>Flavobacteriia</taxon>
        <taxon>Flavobacteriales</taxon>
        <taxon>Weeksellaceae</taxon>
        <taxon>Riemerella</taxon>
    </lineage>
</organism>
<protein>
    <submittedName>
        <fullName evidence="1">Uncharacterized protein</fullName>
    </submittedName>
</protein>
<dbReference type="EMBL" id="JAQZHK010000002">
    <property type="protein sequence ID" value="MDY3512380.1"/>
    <property type="molecule type" value="Genomic_DNA"/>
</dbReference>
<dbReference type="RefSeq" id="WP_004920025.1">
    <property type="nucleotide sequence ID" value="NZ_CP031845.1"/>
</dbReference>
<name>A0AAP6HFM4_RIEAN</name>
<sequence>MKKIGTTSNSIVFISSNIRKTLQFFFFSLLFLSLNHCKSREEEPQTPDCGCESKVLKTIPESANLIATIRYSVQTTPDDNYYNNKFWITYTERNCSNCVHHMIVCNESLLPREVLDLKKTGGNLSVKFSGQLKEVCEKIFSPADITYEHITLTKIEVQ</sequence>
<evidence type="ECO:0000313" key="1">
    <source>
        <dbReference type="EMBL" id="MDY3512380.1"/>
    </source>
</evidence>
<dbReference type="Proteomes" id="UP001284033">
    <property type="component" value="Unassembled WGS sequence"/>
</dbReference>